<feature type="domain" description="4Fe-4S ferredoxin-type" evidence="7">
    <location>
        <begin position="530"/>
        <end position="560"/>
    </location>
</feature>
<comment type="caution">
    <text evidence="8">The sequence shown here is derived from an EMBL/GenBank/DDBJ whole genome shotgun (WGS) entry which is preliminary data.</text>
</comment>
<feature type="domain" description="4Fe-4S ferredoxin-type" evidence="7">
    <location>
        <begin position="564"/>
        <end position="593"/>
    </location>
</feature>
<dbReference type="Pfam" id="PF01855">
    <property type="entry name" value="POR_N"/>
    <property type="match status" value="1"/>
</dbReference>
<dbReference type="RefSeq" id="WP_125004670.1">
    <property type="nucleotide sequence ID" value="NZ_BHYK01000028.1"/>
</dbReference>
<dbReference type="SUPFAM" id="SSF54862">
    <property type="entry name" value="4Fe-4S ferredoxins"/>
    <property type="match status" value="1"/>
</dbReference>
<keyword evidence="9" id="KW-1185">Reference proteome</keyword>
<dbReference type="GO" id="GO:0043805">
    <property type="term" value="F:indolepyruvate ferredoxin oxidoreductase activity"/>
    <property type="evidence" value="ECO:0007669"/>
    <property type="project" value="UniProtKB-UniRule"/>
</dbReference>
<evidence type="ECO:0000256" key="6">
    <source>
        <dbReference type="PIRSR" id="PIRSR006439-50"/>
    </source>
</evidence>
<dbReference type="Gene3D" id="3.40.50.970">
    <property type="match status" value="2"/>
</dbReference>
<dbReference type="InterPro" id="IPR011766">
    <property type="entry name" value="TPP_enzyme_TPP-bd"/>
</dbReference>
<dbReference type="InterPro" id="IPR045025">
    <property type="entry name" value="HACL1-like"/>
</dbReference>
<feature type="binding site" evidence="6">
    <location>
        <position position="583"/>
    </location>
    <ligand>
        <name>[4Fe-4S] cluster</name>
        <dbReference type="ChEBI" id="CHEBI:49883"/>
        <label>1</label>
    </ligand>
</feature>
<keyword evidence="5" id="KW-0813">Transport</keyword>
<sequence length="600" mass="66606">MSNKKILTGNEAISRGFWEGGGMIASSYPGSPTVQILDSLKQYEEIYSDWGTNEKVAMEIAMGGSIAGARSMVSMKHVGVNIASDPFMTFTQTKTKGGLLLVVGDDPGLSSSQNEQDSRFWGKFANIPILDPRNPQEAKDFTIEGLKLSEKFHTPVLIRMMSRLCHCRSAVELGDREEFAPEGFVPEQGRYSMLPPYSNAQQYFMKERMEKLQNFNEDYEYNYLEEGTSKDFLIITSGLIYESLKELQLENINILKLGMIWPLPIEKIKKLSEKYTNVIVLEEMLPFIEDQLKINGIAAKGKEYFSFTGELTIKDIKIGLKKAGVLINGVELEIPQKEEIITRTPMLCAGCPHRPIFHILKANNATVIGDIGCYSLGIQEPFEVHKTNISMGASLGMALGVATVHSKINKQKPIVATIGDGTFFHSGMTGFIQLAKTTENITVIIMDNRTTAMTGGQNTPTTGDYFKEEPGYHVSIPDILKSFGIVDITVADQFKYKETKEIINTAMKRSGLSVVITTRPCALNFKIKSPHFYVDEDICISCRSCLRSNCPPISMKMYPGKEKKNSYINPDMCVGCSVCSQVCPVGAIKCSSENMQKGVK</sequence>
<dbReference type="Pfam" id="PF02775">
    <property type="entry name" value="TPP_enzyme_C"/>
    <property type="match status" value="1"/>
</dbReference>
<gene>
    <name evidence="8" type="ORF">Ctaglu_38060</name>
</gene>
<evidence type="ECO:0000313" key="9">
    <source>
        <dbReference type="Proteomes" id="UP000287872"/>
    </source>
</evidence>
<evidence type="ECO:0000256" key="2">
    <source>
        <dbReference type="ARBA" id="ARBA00023002"/>
    </source>
</evidence>
<dbReference type="InterPro" id="IPR017896">
    <property type="entry name" value="4Fe4S_Fe-S-bd"/>
</dbReference>
<feature type="binding site" evidence="6">
    <location>
        <position position="573"/>
    </location>
    <ligand>
        <name>[4Fe-4S] cluster</name>
        <dbReference type="ChEBI" id="CHEBI:49883"/>
        <label>2</label>
    </ligand>
</feature>
<feature type="binding site" evidence="6">
    <location>
        <position position="550"/>
    </location>
    <ligand>
        <name>[4Fe-4S] cluster</name>
        <dbReference type="ChEBI" id="CHEBI:49883"/>
        <label>2</label>
    </ligand>
</feature>
<comment type="function">
    <text evidence="5">Catalyzes the ferredoxin-dependent oxidative decarboxylation of arylpyruvates.</text>
</comment>
<proteinExistence type="predicted"/>
<dbReference type="PROSITE" id="PS51379">
    <property type="entry name" value="4FE4S_FER_2"/>
    <property type="match status" value="2"/>
</dbReference>
<comment type="cofactor">
    <cofactor evidence="5 6">
        <name>[4Fe-4S] cluster</name>
        <dbReference type="ChEBI" id="CHEBI:49883"/>
    </cofactor>
    <text evidence="5 6">Binds 2 [4Fe-4S] clusters. In this family the first cluster has a non-standard and varying [4Fe-4S] binding motif CX(2)CX(2)CX(4-5)CP.</text>
</comment>
<organism evidence="8 9">
    <name type="scientific">Clostridium tagluense</name>
    <dbReference type="NCBI Taxonomy" id="360422"/>
    <lineage>
        <taxon>Bacteria</taxon>
        <taxon>Bacillati</taxon>
        <taxon>Bacillota</taxon>
        <taxon>Clostridia</taxon>
        <taxon>Eubacteriales</taxon>
        <taxon>Clostridiaceae</taxon>
        <taxon>Clostridium</taxon>
    </lineage>
</organism>
<accession>A0A401URK1</accession>
<dbReference type="GO" id="GO:0046872">
    <property type="term" value="F:metal ion binding"/>
    <property type="evidence" value="ECO:0007669"/>
    <property type="project" value="UniProtKB-UniRule"/>
</dbReference>
<evidence type="ECO:0000256" key="3">
    <source>
        <dbReference type="ARBA" id="ARBA00023004"/>
    </source>
</evidence>
<feature type="binding site" evidence="6">
    <location>
        <position position="542"/>
    </location>
    <ligand>
        <name>[4Fe-4S] cluster</name>
        <dbReference type="ChEBI" id="CHEBI:49883"/>
        <label>1</label>
    </ligand>
</feature>
<feature type="binding site" evidence="6">
    <location>
        <position position="576"/>
    </location>
    <ligand>
        <name>[4Fe-4S] cluster</name>
        <dbReference type="ChEBI" id="CHEBI:49883"/>
        <label>2</label>
    </ligand>
</feature>
<dbReference type="InterPro" id="IPR002880">
    <property type="entry name" value="Pyrv_Fd/Flavodoxin_OxRdtase_N"/>
</dbReference>
<evidence type="ECO:0000259" key="7">
    <source>
        <dbReference type="PROSITE" id="PS51379"/>
    </source>
</evidence>
<dbReference type="PROSITE" id="PS00198">
    <property type="entry name" value="4FE4S_FER_1"/>
    <property type="match status" value="1"/>
</dbReference>
<keyword evidence="2 5" id="KW-0560">Oxidoreductase</keyword>
<protein>
    <recommendedName>
        <fullName evidence="5">Indolepyruvate oxidoreductase subunit IorA</fullName>
        <shortName evidence="5">IOR</shortName>
        <ecNumber evidence="5">1.2.7.8</ecNumber>
    </recommendedName>
    <alternativeName>
        <fullName evidence="5">Indolepyruvate ferredoxin oxidoreductase subunit alpha</fullName>
    </alternativeName>
</protein>
<dbReference type="OrthoDB" id="9804603at2"/>
<dbReference type="Pfam" id="PF00037">
    <property type="entry name" value="Fer4"/>
    <property type="match status" value="1"/>
</dbReference>
<dbReference type="Proteomes" id="UP000287872">
    <property type="component" value="Unassembled WGS sequence"/>
</dbReference>
<keyword evidence="1 5" id="KW-0479">Metal-binding</keyword>
<dbReference type="EC" id="1.2.7.8" evidence="5"/>
<feature type="binding site" evidence="6">
    <location>
        <position position="545"/>
    </location>
    <ligand>
        <name>[4Fe-4S] cluster</name>
        <dbReference type="ChEBI" id="CHEBI:49883"/>
        <label>1</label>
    </ligand>
</feature>
<dbReference type="GO" id="GO:0051539">
    <property type="term" value="F:4 iron, 4 sulfur cluster binding"/>
    <property type="evidence" value="ECO:0007669"/>
    <property type="project" value="UniProtKB-UniRule"/>
</dbReference>
<evidence type="ECO:0000256" key="4">
    <source>
        <dbReference type="ARBA" id="ARBA00023014"/>
    </source>
</evidence>
<dbReference type="InterPro" id="IPR029061">
    <property type="entry name" value="THDP-binding"/>
</dbReference>
<comment type="catalytic activity">
    <reaction evidence="5">
        <text>indole-3-pyruvate + 2 oxidized [2Fe-2S]-[ferredoxin] + CoA = (indol-3-yl)acetyl-CoA + 2 reduced [2Fe-2S]-[ferredoxin] + CO2 + H(+)</text>
        <dbReference type="Rhea" id="RHEA:12645"/>
        <dbReference type="Rhea" id="RHEA-COMP:10000"/>
        <dbReference type="Rhea" id="RHEA-COMP:10001"/>
        <dbReference type="ChEBI" id="CHEBI:15378"/>
        <dbReference type="ChEBI" id="CHEBI:16526"/>
        <dbReference type="ChEBI" id="CHEBI:17640"/>
        <dbReference type="ChEBI" id="CHEBI:33737"/>
        <dbReference type="ChEBI" id="CHEBI:33738"/>
        <dbReference type="ChEBI" id="CHEBI:57271"/>
        <dbReference type="ChEBI" id="CHEBI:57287"/>
        <dbReference type="EC" id="1.2.7.8"/>
    </reaction>
</comment>
<keyword evidence="4 5" id="KW-0411">Iron-sulfur</keyword>
<evidence type="ECO:0000313" key="8">
    <source>
        <dbReference type="EMBL" id="GCD12183.1"/>
    </source>
</evidence>
<reference evidence="8 9" key="1">
    <citation type="submission" date="2018-11" db="EMBL/GenBank/DDBJ databases">
        <title>Genome sequencing and assembly of Clostridium tagluense strain A121.</title>
        <authorList>
            <person name="Murakami T."/>
            <person name="Segawa T."/>
            <person name="Shcherbakova V.A."/>
            <person name="Mori H."/>
            <person name="Yoshimura Y."/>
        </authorList>
    </citation>
    <scope>NUCLEOTIDE SEQUENCE [LARGE SCALE GENOMIC DNA]</scope>
    <source>
        <strain evidence="8 9">A121</strain>
    </source>
</reference>
<dbReference type="FunFam" id="3.40.50.970:FF:000039">
    <property type="entry name" value="Indolepyruvate oxidoreductase subunit IorA"/>
    <property type="match status" value="1"/>
</dbReference>
<dbReference type="SUPFAM" id="SSF52518">
    <property type="entry name" value="Thiamin diphosphate-binding fold (THDP-binding)"/>
    <property type="match status" value="2"/>
</dbReference>
<dbReference type="InterPro" id="IPR017721">
    <property type="entry name" value="IorA"/>
</dbReference>
<evidence type="ECO:0000256" key="5">
    <source>
        <dbReference type="PIRNR" id="PIRNR006439"/>
    </source>
</evidence>
<feature type="binding site" evidence="6">
    <location>
        <position position="539"/>
    </location>
    <ligand>
        <name>[4Fe-4S] cluster</name>
        <dbReference type="ChEBI" id="CHEBI:49883"/>
        <label>1</label>
    </ligand>
</feature>
<dbReference type="AlphaFoldDB" id="A0A401URK1"/>
<dbReference type="PANTHER" id="PTHR43710:SF5">
    <property type="entry name" value="INDOLEPYRUVATE FERREDOXIN OXIDOREDUCTASE ALPHA SUBUNIT"/>
    <property type="match status" value="1"/>
</dbReference>
<keyword evidence="5" id="KW-0249">Electron transport</keyword>
<dbReference type="EMBL" id="BHYK01000028">
    <property type="protein sequence ID" value="GCD12183.1"/>
    <property type="molecule type" value="Genomic_DNA"/>
</dbReference>
<dbReference type="GO" id="GO:0030976">
    <property type="term" value="F:thiamine pyrophosphate binding"/>
    <property type="evidence" value="ECO:0007669"/>
    <property type="project" value="InterPro"/>
</dbReference>
<evidence type="ECO:0000256" key="1">
    <source>
        <dbReference type="ARBA" id="ARBA00022723"/>
    </source>
</evidence>
<keyword evidence="3 5" id="KW-0408">Iron</keyword>
<dbReference type="PIRSF" id="PIRSF006439">
    <property type="entry name" value="Indolepyruvate_ferr_oxidored"/>
    <property type="match status" value="1"/>
</dbReference>
<dbReference type="Gene3D" id="3.30.70.20">
    <property type="match status" value="1"/>
</dbReference>
<dbReference type="PANTHER" id="PTHR43710">
    <property type="entry name" value="2-HYDROXYACYL-COA LYASE"/>
    <property type="match status" value="1"/>
</dbReference>
<dbReference type="CDD" id="cd02008">
    <property type="entry name" value="TPP_IOR_alpha"/>
    <property type="match status" value="1"/>
</dbReference>
<dbReference type="InterPro" id="IPR017900">
    <property type="entry name" value="4Fe4S_Fe_S_CS"/>
</dbReference>
<name>A0A401URK1_9CLOT</name>
<feature type="binding site" evidence="6">
    <location>
        <position position="579"/>
    </location>
    <ligand>
        <name>[4Fe-4S] cluster</name>
        <dbReference type="ChEBI" id="CHEBI:49883"/>
        <label>2</label>
    </ligand>
</feature>
<keyword evidence="8" id="KW-0670">Pyruvate</keyword>
<keyword evidence="5 6" id="KW-0004">4Fe-4S</keyword>
<dbReference type="CDD" id="cd07034">
    <property type="entry name" value="TPP_PYR_PFOR_IOR-alpha_like"/>
    <property type="match status" value="1"/>
</dbReference>